<evidence type="ECO:0000313" key="2">
    <source>
        <dbReference type="Proteomes" id="UP001150581"/>
    </source>
</evidence>
<sequence>MTNTSSSSFNDWEFVYMRNMDIGRISTHTLHSIWATLGIDQSKVACANSVGAFLAEFLVHRDYIDEFVHLLSRITTQEPLDASLSISRDTEYVPINPYAHLLRELEGVPRDALDALRRYARESLTRRWSTVYYAVETSSGVREFVAAEMHRHSLSVLPLSTQQQQNQNQKQNQDQRNQQSQRKHLLKSPPICPAAQCAPPSMGEHRGSGLVHSRPPNHALLSHDHLAELIPQPTMHRLIIYADGAYLPDRGTAGIGAFFQNTATQPLSQRLPGHQSCARAEILAMRVALDRMAAELPGRVAGDAGCEIWVCSDSRYAVDGINVYMETWESSGWVTAKGRPIANRSAFLDLREATRRLAKSGYTVFIHHLPAHAGIRGNDIADMLAKAGALL</sequence>
<reference evidence="1" key="1">
    <citation type="submission" date="2022-07" db="EMBL/GenBank/DDBJ databases">
        <title>Phylogenomic reconstructions and comparative analyses of Kickxellomycotina fungi.</title>
        <authorList>
            <person name="Reynolds N.K."/>
            <person name="Stajich J.E."/>
            <person name="Barry K."/>
            <person name="Grigoriev I.V."/>
            <person name="Crous P."/>
            <person name="Smith M.E."/>
        </authorList>
    </citation>
    <scope>NUCLEOTIDE SEQUENCE</scope>
    <source>
        <strain evidence="1">Benny 63K</strain>
    </source>
</reference>
<keyword evidence="2" id="KW-1185">Reference proteome</keyword>
<protein>
    <submittedName>
        <fullName evidence="1">Uncharacterized protein</fullName>
    </submittedName>
</protein>
<organism evidence="1 2">
    <name type="scientific">Kickxella alabastrina</name>
    <dbReference type="NCBI Taxonomy" id="61397"/>
    <lineage>
        <taxon>Eukaryota</taxon>
        <taxon>Fungi</taxon>
        <taxon>Fungi incertae sedis</taxon>
        <taxon>Zoopagomycota</taxon>
        <taxon>Kickxellomycotina</taxon>
        <taxon>Kickxellomycetes</taxon>
        <taxon>Kickxellales</taxon>
        <taxon>Kickxellaceae</taxon>
        <taxon>Kickxella</taxon>
    </lineage>
</organism>
<evidence type="ECO:0000313" key="1">
    <source>
        <dbReference type="EMBL" id="KAJ1901341.1"/>
    </source>
</evidence>
<gene>
    <name evidence="1" type="ORF">LPJ66_000862</name>
</gene>
<dbReference type="EMBL" id="JANBPG010000032">
    <property type="protein sequence ID" value="KAJ1901341.1"/>
    <property type="molecule type" value="Genomic_DNA"/>
</dbReference>
<comment type="caution">
    <text evidence="1">The sequence shown here is derived from an EMBL/GenBank/DDBJ whole genome shotgun (WGS) entry which is preliminary data.</text>
</comment>
<dbReference type="Proteomes" id="UP001150581">
    <property type="component" value="Unassembled WGS sequence"/>
</dbReference>
<name>A0ACC1IUZ0_9FUNG</name>
<proteinExistence type="predicted"/>
<accession>A0ACC1IUZ0</accession>